<feature type="compositionally biased region" description="Basic and acidic residues" evidence="1">
    <location>
        <begin position="1"/>
        <end position="12"/>
    </location>
</feature>
<dbReference type="WBParaSite" id="GPUH_0000613001-mRNA-1">
    <property type="protein sequence ID" value="GPUH_0000613001-mRNA-1"/>
    <property type="gene ID" value="GPUH_0000613001"/>
</dbReference>
<reference evidence="4" key="1">
    <citation type="submission" date="2016-06" db="UniProtKB">
        <authorList>
            <consortium name="WormBaseParasite"/>
        </authorList>
    </citation>
    <scope>IDENTIFICATION</scope>
</reference>
<name>A0A183DBN1_9BILA</name>
<proteinExistence type="predicted"/>
<evidence type="ECO:0000313" key="3">
    <source>
        <dbReference type="Proteomes" id="UP000271098"/>
    </source>
</evidence>
<accession>A0A183DBN1</accession>
<keyword evidence="3" id="KW-1185">Reference proteome</keyword>
<gene>
    <name evidence="2" type="ORF">GPUH_LOCUS6122</name>
</gene>
<reference evidence="2 3" key="2">
    <citation type="submission" date="2018-11" db="EMBL/GenBank/DDBJ databases">
        <authorList>
            <consortium name="Pathogen Informatics"/>
        </authorList>
    </citation>
    <scope>NUCLEOTIDE SEQUENCE [LARGE SCALE GENOMIC DNA]</scope>
</reference>
<evidence type="ECO:0000313" key="2">
    <source>
        <dbReference type="EMBL" id="VDK53481.1"/>
    </source>
</evidence>
<dbReference type="Proteomes" id="UP000271098">
    <property type="component" value="Unassembled WGS sequence"/>
</dbReference>
<sequence length="158" mass="17063">MAEPGDAVRVDDVENSSDEEEEDEDEEESSTTSEDEASAAASSSSSGSSSSGSSSSGSSSSSSKVESEDEQSDYNVWDSPDDGAQTEEAIVRHFLLVYSANSSNGALDFCLTDVFSWIFLCVFAYMKIAKTHIGKRLSVCVCVFALFVTHFQFENQKI</sequence>
<dbReference type="EMBL" id="UYRT01013895">
    <property type="protein sequence ID" value="VDK53481.1"/>
    <property type="molecule type" value="Genomic_DNA"/>
</dbReference>
<dbReference type="AlphaFoldDB" id="A0A183DBN1"/>
<organism evidence="4">
    <name type="scientific">Gongylonema pulchrum</name>
    <dbReference type="NCBI Taxonomy" id="637853"/>
    <lineage>
        <taxon>Eukaryota</taxon>
        <taxon>Metazoa</taxon>
        <taxon>Ecdysozoa</taxon>
        <taxon>Nematoda</taxon>
        <taxon>Chromadorea</taxon>
        <taxon>Rhabditida</taxon>
        <taxon>Spirurina</taxon>
        <taxon>Spiruromorpha</taxon>
        <taxon>Spiruroidea</taxon>
        <taxon>Gongylonematidae</taxon>
        <taxon>Gongylonema</taxon>
    </lineage>
</organism>
<feature type="region of interest" description="Disordered" evidence="1">
    <location>
        <begin position="1"/>
        <end position="82"/>
    </location>
</feature>
<feature type="compositionally biased region" description="Acidic residues" evidence="1">
    <location>
        <begin position="13"/>
        <end position="37"/>
    </location>
</feature>
<protein>
    <submittedName>
        <fullName evidence="4">Suppressor protein SRP40-like</fullName>
    </submittedName>
</protein>
<evidence type="ECO:0000256" key="1">
    <source>
        <dbReference type="SAM" id="MobiDB-lite"/>
    </source>
</evidence>
<evidence type="ECO:0000313" key="4">
    <source>
        <dbReference type="WBParaSite" id="GPUH_0000613001-mRNA-1"/>
    </source>
</evidence>
<feature type="compositionally biased region" description="Low complexity" evidence="1">
    <location>
        <begin position="38"/>
        <end position="64"/>
    </location>
</feature>